<comment type="similarity">
    <text evidence="1">Belongs to the Gfo/Idh/MocA family.</text>
</comment>
<name>A0A0M0JAG1_9EUKA</name>
<gene>
    <name evidence="4" type="ORF">Ctob_003653</name>
</gene>
<evidence type="ECO:0000313" key="5">
    <source>
        <dbReference type="Proteomes" id="UP000037460"/>
    </source>
</evidence>
<evidence type="ECO:0000259" key="2">
    <source>
        <dbReference type="Pfam" id="PF01408"/>
    </source>
</evidence>
<dbReference type="Proteomes" id="UP000037460">
    <property type="component" value="Unassembled WGS sequence"/>
</dbReference>
<evidence type="ECO:0000259" key="3">
    <source>
        <dbReference type="Pfam" id="PF22725"/>
    </source>
</evidence>
<dbReference type="Pfam" id="PF01408">
    <property type="entry name" value="GFO_IDH_MocA"/>
    <property type="match status" value="1"/>
</dbReference>
<dbReference type="EMBL" id="JWZX01003177">
    <property type="protein sequence ID" value="KOO23579.1"/>
    <property type="molecule type" value="Genomic_DNA"/>
</dbReference>
<dbReference type="Gene3D" id="3.40.50.720">
    <property type="entry name" value="NAD(P)-binding Rossmann-like Domain"/>
    <property type="match status" value="1"/>
</dbReference>
<sequence>MSATTRKARVAVVGCGGWTQGWHLPNLAHRTDAEVVAVVDPTEQPGVGGCVPSICAPMPEVAAKYSARWYKSIEEVLADNDELKLDGVLCAAPHQVHAKVGTAVLEAGLHLLMEKPMTADTTEARMLLDLARSRPTQAFLLNNTANWQPGTVAAYEAVAAGKLGAIRHVNAVFAAPLEWLFGGDTWWAKPQGSMVGNGFGWGQLSHTFAWIFKVTNLTPKAVFAVTQASEKTGADLYDAITITCTNGATISVTGVGACPDKGFKVLGNWIFGTEGMMSYSGLAGSDNVKISAEQVAAEGGKRATPHLELWRNDGTHELGPPVEFEHLDQVAAPGSMDAWLKACLGQEYFVGAGPLEGLKSVATIEAMYRSAQSGQMEQVRGCEGLEASMVQGVVVH</sequence>
<dbReference type="GO" id="GO:0000166">
    <property type="term" value="F:nucleotide binding"/>
    <property type="evidence" value="ECO:0007669"/>
    <property type="project" value="InterPro"/>
</dbReference>
<dbReference type="InterPro" id="IPR036291">
    <property type="entry name" value="NAD(P)-bd_dom_sf"/>
</dbReference>
<evidence type="ECO:0000313" key="4">
    <source>
        <dbReference type="EMBL" id="KOO23579.1"/>
    </source>
</evidence>
<feature type="domain" description="Gfo/Idh/MocA-like oxidoreductase N-terminal" evidence="2">
    <location>
        <begin position="9"/>
        <end position="136"/>
    </location>
</feature>
<feature type="domain" description="GFO/IDH/MocA-like oxidoreductase" evidence="3">
    <location>
        <begin position="153"/>
        <end position="277"/>
    </location>
</feature>
<comment type="caution">
    <text evidence="4">The sequence shown here is derived from an EMBL/GenBank/DDBJ whole genome shotgun (WGS) entry which is preliminary data.</text>
</comment>
<dbReference type="InterPro" id="IPR055170">
    <property type="entry name" value="GFO_IDH_MocA-like_dom"/>
</dbReference>
<dbReference type="PANTHER" id="PTHR43377">
    <property type="entry name" value="BILIVERDIN REDUCTASE A"/>
    <property type="match status" value="1"/>
</dbReference>
<evidence type="ECO:0000256" key="1">
    <source>
        <dbReference type="ARBA" id="ARBA00010928"/>
    </source>
</evidence>
<organism evidence="4 5">
    <name type="scientific">Chrysochromulina tobinii</name>
    <dbReference type="NCBI Taxonomy" id="1460289"/>
    <lineage>
        <taxon>Eukaryota</taxon>
        <taxon>Haptista</taxon>
        <taxon>Haptophyta</taxon>
        <taxon>Prymnesiophyceae</taxon>
        <taxon>Prymnesiales</taxon>
        <taxon>Chrysochromulinaceae</taxon>
        <taxon>Chrysochromulina</taxon>
    </lineage>
</organism>
<dbReference type="InterPro" id="IPR000683">
    <property type="entry name" value="Gfo/Idh/MocA-like_OxRdtase_N"/>
</dbReference>
<accession>A0A0M0JAG1</accession>
<dbReference type="SUPFAM" id="SSF55347">
    <property type="entry name" value="Glyceraldehyde-3-phosphate dehydrogenase-like, C-terminal domain"/>
    <property type="match status" value="1"/>
</dbReference>
<dbReference type="InterPro" id="IPR051450">
    <property type="entry name" value="Gfo/Idh/MocA_Oxidoreductases"/>
</dbReference>
<protein>
    <submittedName>
        <fullName evidence="4">Oxidoreductase domain protein</fullName>
    </submittedName>
</protein>
<dbReference type="PANTHER" id="PTHR43377:SF1">
    <property type="entry name" value="BILIVERDIN REDUCTASE A"/>
    <property type="match status" value="1"/>
</dbReference>
<dbReference type="Pfam" id="PF22725">
    <property type="entry name" value="GFO_IDH_MocA_C3"/>
    <property type="match status" value="1"/>
</dbReference>
<dbReference type="SUPFAM" id="SSF51735">
    <property type="entry name" value="NAD(P)-binding Rossmann-fold domains"/>
    <property type="match status" value="1"/>
</dbReference>
<dbReference type="AlphaFoldDB" id="A0A0M0JAG1"/>
<reference evidence="5" key="1">
    <citation type="journal article" date="2015" name="PLoS Genet.">
        <title>Genome Sequence and Transcriptome Analyses of Chrysochromulina tobin: Metabolic Tools for Enhanced Algal Fitness in the Prominent Order Prymnesiales (Haptophyceae).</title>
        <authorList>
            <person name="Hovde B.T."/>
            <person name="Deodato C.R."/>
            <person name="Hunsperger H.M."/>
            <person name="Ryken S.A."/>
            <person name="Yost W."/>
            <person name="Jha R.K."/>
            <person name="Patterson J."/>
            <person name="Monnat R.J. Jr."/>
            <person name="Barlow S.B."/>
            <person name="Starkenburg S.R."/>
            <person name="Cattolico R.A."/>
        </authorList>
    </citation>
    <scope>NUCLEOTIDE SEQUENCE</scope>
    <source>
        <strain evidence="5">CCMP291</strain>
    </source>
</reference>
<keyword evidence="5" id="KW-1185">Reference proteome</keyword>
<proteinExistence type="inferred from homology"/>
<dbReference type="OrthoDB" id="446809at2759"/>
<dbReference type="Gene3D" id="3.30.360.10">
    <property type="entry name" value="Dihydrodipicolinate Reductase, domain 2"/>
    <property type="match status" value="1"/>
</dbReference>